<dbReference type="HOGENOM" id="CLU_013929_13_1_1"/>
<evidence type="ECO:0000313" key="2">
    <source>
        <dbReference type="Proteomes" id="UP000019804"/>
    </source>
</evidence>
<dbReference type="Proteomes" id="UP000019804">
    <property type="component" value="Unassembled WGS sequence"/>
</dbReference>
<reference evidence="2" key="1">
    <citation type="journal article" date="2014" name="Nat. Commun.">
        <title>Genomic adaptations of the halophilic Dead Sea filamentous fungus Eurotium rubrum.</title>
        <authorList>
            <person name="Kis-Papo T."/>
            <person name="Weig A.R."/>
            <person name="Riley R."/>
            <person name="Persoh D."/>
            <person name="Salamov A."/>
            <person name="Sun H."/>
            <person name="Lipzen A."/>
            <person name="Wasser S.P."/>
            <person name="Rambold G."/>
            <person name="Grigoriev I.V."/>
            <person name="Nevo E."/>
        </authorList>
    </citation>
    <scope>NUCLEOTIDE SEQUENCE [LARGE SCALE GENOMIC DNA]</scope>
    <source>
        <strain evidence="2">CBS 135680</strain>
    </source>
</reference>
<organism evidence="1 2">
    <name type="scientific">Aspergillus ruber (strain CBS 135680)</name>
    <dbReference type="NCBI Taxonomy" id="1388766"/>
    <lineage>
        <taxon>Eukaryota</taxon>
        <taxon>Fungi</taxon>
        <taxon>Dikarya</taxon>
        <taxon>Ascomycota</taxon>
        <taxon>Pezizomycotina</taxon>
        <taxon>Eurotiomycetes</taxon>
        <taxon>Eurotiomycetidae</taxon>
        <taxon>Eurotiales</taxon>
        <taxon>Aspergillaceae</taxon>
        <taxon>Aspergillus</taxon>
        <taxon>Aspergillus subgen. Aspergillus</taxon>
    </lineage>
</organism>
<dbReference type="OrthoDB" id="3762113at2759"/>
<keyword evidence="2" id="KW-1185">Reference proteome</keyword>
<gene>
    <name evidence="1" type="ORF">EURHEDRAFT_408958</name>
</gene>
<accession>A0A017SPT8</accession>
<evidence type="ECO:0008006" key="3">
    <source>
        <dbReference type="Google" id="ProtNLM"/>
    </source>
</evidence>
<evidence type="ECO:0000313" key="1">
    <source>
        <dbReference type="EMBL" id="EYE98614.1"/>
    </source>
</evidence>
<dbReference type="GeneID" id="63696081"/>
<protein>
    <recommendedName>
        <fullName evidence="3">DDE-1 domain-containing protein</fullName>
    </recommendedName>
</protein>
<dbReference type="STRING" id="1388766.A0A017SPT8"/>
<feature type="non-terminal residue" evidence="1">
    <location>
        <position position="74"/>
    </location>
</feature>
<dbReference type="RefSeq" id="XP_040642302.1">
    <property type="nucleotide sequence ID" value="XM_040780957.1"/>
</dbReference>
<dbReference type="AlphaFoldDB" id="A0A017SPT8"/>
<dbReference type="EMBL" id="KK088413">
    <property type="protein sequence ID" value="EYE98614.1"/>
    <property type="molecule type" value="Genomic_DNA"/>
</dbReference>
<name>A0A017SPT8_ASPRC</name>
<sequence>MVVTSSKKHGKTKTKQPGAHEWVTVTQGVNARGWAILPYIIVKGQYNLLSWYQDSQLPIDTTSENSWTTNELGF</sequence>
<proteinExistence type="predicted"/>